<evidence type="ECO:0000256" key="1">
    <source>
        <dbReference type="SAM" id="MobiDB-lite"/>
    </source>
</evidence>
<evidence type="ECO:0000313" key="3">
    <source>
        <dbReference type="Proteomes" id="UP000179769"/>
    </source>
</evidence>
<keyword evidence="3" id="KW-1185">Reference proteome</keyword>
<dbReference type="CDD" id="cd03801">
    <property type="entry name" value="GT4_PimA-like"/>
    <property type="match status" value="1"/>
</dbReference>
<dbReference type="PANTHER" id="PTHR45947">
    <property type="entry name" value="SULFOQUINOVOSYL TRANSFERASE SQD2"/>
    <property type="match status" value="1"/>
</dbReference>
<dbReference type="SUPFAM" id="SSF53756">
    <property type="entry name" value="UDP-Glycosyltransferase/glycogen phosphorylase"/>
    <property type="match status" value="1"/>
</dbReference>
<sequence length="410" mass="43625">MTILSEQQFAAEPGVTAPRVVLLTPSRGLGGGIERYLDTIEDHLRAGGANIRRFDLLDSSRSLTVRTQASYILRTLASIRRLGRVDSIVVGHVSLAPVACLAARLTRTRRVPVMFYGVDIWGGGRALRRLIARDPLLYPVTISSYSAGGLVSVGLAQILQPGIPQVWRDILLTEGSRQRPLSAVPTVLSVFRLGVWKAKGLPELVEAVTAARAIVGPVQLVIAGKGPAPGALHELVAPYEYIELHESPDDAALAQLYATADMFALCTRTRTAPPFSGEGYGIVLMEAQLAGCAVVGPASGGSRDAYLEGVTGRTPLDESPTALAEVLCDMLADRVCLARMGRRAAEWAQGATDPANYTRLVMATLTGAVPRATSGPAIPSQRGRRAGQTTGHLRLPSRRQPTARAHPPTT</sequence>
<dbReference type="EMBL" id="MAXA01000049">
    <property type="protein sequence ID" value="OHV41995.1"/>
    <property type="molecule type" value="Genomic_DNA"/>
</dbReference>
<evidence type="ECO:0000313" key="2">
    <source>
        <dbReference type="EMBL" id="OHV41995.1"/>
    </source>
</evidence>
<comment type="caution">
    <text evidence="2">The sequence shown here is derived from an EMBL/GenBank/DDBJ whole genome shotgun (WGS) entry which is preliminary data.</text>
</comment>
<organism evidence="2 3">
    <name type="scientific">Parafrankia soli</name>
    <dbReference type="NCBI Taxonomy" id="2599596"/>
    <lineage>
        <taxon>Bacteria</taxon>
        <taxon>Bacillati</taxon>
        <taxon>Actinomycetota</taxon>
        <taxon>Actinomycetes</taxon>
        <taxon>Frankiales</taxon>
        <taxon>Frankiaceae</taxon>
        <taxon>Parafrankia</taxon>
    </lineage>
</organism>
<name>A0A1S1R932_9ACTN</name>
<protein>
    <submittedName>
        <fullName evidence="2">Glycosyl transferase family 1</fullName>
    </submittedName>
</protein>
<dbReference type="Proteomes" id="UP000179769">
    <property type="component" value="Unassembled WGS sequence"/>
</dbReference>
<gene>
    <name evidence="2" type="ORF">BBK14_32025</name>
</gene>
<accession>A0A1S1R932</accession>
<dbReference type="AlphaFoldDB" id="A0A1S1R932"/>
<dbReference type="InterPro" id="IPR050194">
    <property type="entry name" value="Glycosyltransferase_grp1"/>
</dbReference>
<dbReference type="Pfam" id="PF13692">
    <property type="entry name" value="Glyco_trans_1_4"/>
    <property type="match status" value="1"/>
</dbReference>
<proteinExistence type="predicted"/>
<dbReference type="Gene3D" id="3.40.50.2000">
    <property type="entry name" value="Glycogen Phosphorylase B"/>
    <property type="match status" value="2"/>
</dbReference>
<keyword evidence="2" id="KW-0808">Transferase</keyword>
<feature type="region of interest" description="Disordered" evidence="1">
    <location>
        <begin position="370"/>
        <end position="410"/>
    </location>
</feature>
<dbReference type="GO" id="GO:0016758">
    <property type="term" value="F:hexosyltransferase activity"/>
    <property type="evidence" value="ECO:0007669"/>
    <property type="project" value="TreeGrafter"/>
</dbReference>
<dbReference type="PANTHER" id="PTHR45947:SF3">
    <property type="entry name" value="SULFOQUINOVOSYL TRANSFERASE SQD2"/>
    <property type="match status" value="1"/>
</dbReference>
<reference evidence="3" key="1">
    <citation type="submission" date="2016-07" db="EMBL/GenBank/DDBJ databases">
        <title>Frankia sp. NRRL B-16219 Genome sequencing.</title>
        <authorList>
            <person name="Ghodhbane-Gtari F."/>
            <person name="Swanson E."/>
            <person name="Gueddou A."/>
            <person name="Louati M."/>
            <person name="Nouioui I."/>
            <person name="Hezbri K."/>
            <person name="Abebe-Akele F."/>
            <person name="Simpson S."/>
            <person name="Morris K."/>
            <person name="Thomas K."/>
            <person name="Gtari M."/>
            <person name="Tisa L.S."/>
        </authorList>
    </citation>
    <scope>NUCLEOTIDE SEQUENCE [LARGE SCALE GENOMIC DNA]</scope>
    <source>
        <strain evidence="3">NRRL B-16219</strain>
    </source>
</reference>